<feature type="compositionally biased region" description="Low complexity" evidence="1">
    <location>
        <begin position="170"/>
        <end position="200"/>
    </location>
</feature>
<evidence type="ECO:0000313" key="2">
    <source>
        <dbReference type="EMBL" id="MFC4060134.1"/>
    </source>
</evidence>
<proteinExistence type="predicted"/>
<evidence type="ECO:0000256" key="1">
    <source>
        <dbReference type="SAM" id="MobiDB-lite"/>
    </source>
</evidence>
<comment type="caution">
    <text evidence="2">The sequence shown here is derived from an EMBL/GenBank/DDBJ whole genome shotgun (WGS) entry which is preliminary data.</text>
</comment>
<gene>
    <name evidence="2" type="ORF">ACFOWE_17660</name>
</gene>
<feature type="region of interest" description="Disordered" evidence="1">
    <location>
        <begin position="160"/>
        <end position="212"/>
    </location>
</feature>
<protein>
    <submittedName>
        <fullName evidence="2">Phosphotransferase family protein</fullName>
    </submittedName>
</protein>
<dbReference type="RefSeq" id="WP_377289005.1">
    <property type="nucleotide sequence ID" value="NZ_JBHSBM010000017.1"/>
</dbReference>
<dbReference type="InterPro" id="IPR011009">
    <property type="entry name" value="Kinase-like_dom_sf"/>
</dbReference>
<dbReference type="SUPFAM" id="SSF56112">
    <property type="entry name" value="Protein kinase-like (PK-like)"/>
    <property type="match status" value="2"/>
</dbReference>
<dbReference type="EMBL" id="JBHSBM010000017">
    <property type="protein sequence ID" value="MFC4060134.1"/>
    <property type="molecule type" value="Genomic_DNA"/>
</dbReference>
<reference evidence="3" key="1">
    <citation type="journal article" date="2019" name="Int. J. Syst. Evol. Microbiol.">
        <title>The Global Catalogue of Microorganisms (GCM) 10K type strain sequencing project: providing services to taxonomists for standard genome sequencing and annotation.</title>
        <authorList>
            <consortium name="The Broad Institute Genomics Platform"/>
            <consortium name="The Broad Institute Genome Sequencing Center for Infectious Disease"/>
            <person name="Wu L."/>
            <person name="Ma J."/>
        </authorList>
    </citation>
    <scope>NUCLEOTIDE SEQUENCE [LARGE SCALE GENOMIC DNA]</scope>
    <source>
        <strain evidence="3">TBRC 4489</strain>
    </source>
</reference>
<accession>A0ABV8I7F2</accession>
<evidence type="ECO:0000313" key="3">
    <source>
        <dbReference type="Proteomes" id="UP001595850"/>
    </source>
</evidence>
<dbReference type="Proteomes" id="UP001595850">
    <property type="component" value="Unassembled WGS sequence"/>
</dbReference>
<dbReference type="Gene3D" id="3.90.1200.10">
    <property type="match status" value="1"/>
</dbReference>
<name>A0ABV8I7F2_9ACTN</name>
<sequence length="344" mass="35416">MSESDDLTGALGRIAARYGDAPPVVLPTRPDVTVVRAGSVVVKAHVPEVGRQELEARMRAVAGPALRGILLEPVTGQVMTAGDRLVTVWPAGEPVDPDDPDAAPWEEGARLLARLHAVPAEALPALPPAGGPARVGRTVARLDGGSAAERVVRRAFECLPGLPPRPPAPSGAGSPANASPGSLAGASPEASGAPSGAAPPRDAPPPAPVTGPCSLAHGDWHLGQMVRLRGEWILIDADDLGVGDPAWDLARPAAWFAAGLLDPVVWHRFLAAYRAAGGCAVGAAGDPWERLDLPAQAMTVQLAAAAVAAAKREGRALDEVEQVLVDSCQRIVQFRNACHIVATQ</sequence>
<keyword evidence="3" id="KW-1185">Reference proteome</keyword>
<organism evidence="2 3">
    <name type="scientific">Planomonospora corallina</name>
    <dbReference type="NCBI Taxonomy" id="1806052"/>
    <lineage>
        <taxon>Bacteria</taxon>
        <taxon>Bacillati</taxon>
        <taxon>Actinomycetota</taxon>
        <taxon>Actinomycetes</taxon>
        <taxon>Streptosporangiales</taxon>
        <taxon>Streptosporangiaceae</taxon>
        <taxon>Planomonospora</taxon>
    </lineage>
</organism>